<feature type="region of interest" description="Disordered" evidence="7">
    <location>
        <begin position="276"/>
        <end position="296"/>
    </location>
</feature>
<feature type="compositionally biased region" description="Basic and acidic residues" evidence="7">
    <location>
        <begin position="511"/>
        <end position="521"/>
    </location>
</feature>
<dbReference type="InterPro" id="IPR051243">
    <property type="entry name" value="PcG_WD-repeat"/>
</dbReference>
<dbReference type="InterPro" id="IPR015943">
    <property type="entry name" value="WD40/YVTN_repeat-like_dom_sf"/>
</dbReference>
<dbReference type="SUPFAM" id="SSF50978">
    <property type="entry name" value="WD40 repeat-like"/>
    <property type="match status" value="1"/>
</dbReference>
<gene>
    <name evidence="8" type="ORF">DSL72_006822</name>
</gene>
<evidence type="ECO:0000256" key="1">
    <source>
        <dbReference type="ARBA" id="ARBA00008075"/>
    </source>
</evidence>
<keyword evidence="5" id="KW-0804">Transcription</keyword>
<organism evidence="8 9">
    <name type="scientific">Monilinia vaccinii-corymbosi</name>
    <dbReference type="NCBI Taxonomy" id="61207"/>
    <lineage>
        <taxon>Eukaryota</taxon>
        <taxon>Fungi</taxon>
        <taxon>Dikarya</taxon>
        <taxon>Ascomycota</taxon>
        <taxon>Pezizomycotina</taxon>
        <taxon>Leotiomycetes</taxon>
        <taxon>Helotiales</taxon>
        <taxon>Sclerotiniaceae</taxon>
        <taxon>Monilinia</taxon>
    </lineage>
</organism>
<evidence type="ECO:0008006" key="10">
    <source>
        <dbReference type="Google" id="ProtNLM"/>
    </source>
</evidence>
<dbReference type="Pfam" id="PF00400">
    <property type="entry name" value="WD40"/>
    <property type="match status" value="2"/>
</dbReference>
<keyword evidence="9" id="KW-1185">Reference proteome</keyword>
<feature type="region of interest" description="Disordered" evidence="7">
    <location>
        <begin position="338"/>
        <end position="362"/>
    </location>
</feature>
<dbReference type="Gene3D" id="2.130.10.10">
    <property type="entry name" value="YVTN repeat-like/Quinoprotein amine dehydrogenase"/>
    <property type="match status" value="1"/>
</dbReference>
<sequence>MTWKLGNGEWEFPKLREAHQFSNLPRGNHASNGSSGKMDDFWSVKFYPYTKPGVDPIYAVVGGKHILICRPPAEQKGIEVIQFIVDGDPSADHYTCCWTKDLTTKHPLLCVAGADAKIKIFDVLSGKVVRVLAGHGGEIDELAISPINPHILASCSMDSTIRIWSLDPKNEDFPCAAILSGGHRDTVTTIDFHHSGRYLISGGVDLTICLWTLPIFLDENTGTKMATQIQYPHFASCDIHTGAVDCVRFYDDSILSRSANENSIVLWEITGFDSKGPIPDQNQAPTQHEPANGSSSLTCFTDPSRFESYTRIIEFSAPETETFWMRFSLFQGLPIPSTPTTSPYPNPSPNTTQNPSTSSTDRTHPILAIASHTSKVYFWDLTRLTSYYDYVHSLPPSLTSKAEANPSHSYSTILGLRSGEQTPASEEQPCRPPFLNPKRSRGRGGSSCLSTKSATSRLRDVSPASSSTTTTSISNPSLNTNASSNVSDPSLSRSLASSPSNATTIIKTPTTRRDVEHWNAK</sequence>
<feature type="compositionally biased region" description="Low complexity" evidence="7">
    <location>
        <begin position="462"/>
        <end position="500"/>
    </location>
</feature>
<dbReference type="OrthoDB" id="7318948at2759"/>
<dbReference type="InterPro" id="IPR036322">
    <property type="entry name" value="WD40_repeat_dom_sf"/>
</dbReference>
<feature type="repeat" description="WD" evidence="6">
    <location>
        <begin position="132"/>
        <end position="167"/>
    </location>
</feature>
<evidence type="ECO:0000313" key="8">
    <source>
        <dbReference type="EMBL" id="QSZ35700.1"/>
    </source>
</evidence>
<feature type="repeat" description="WD" evidence="6">
    <location>
        <begin position="180"/>
        <end position="213"/>
    </location>
</feature>
<accession>A0A8A3PKR5</accession>
<dbReference type="PROSITE" id="PS50082">
    <property type="entry name" value="WD_REPEATS_2"/>
    <property type="match status" value="2"/>
</dbReference>
<dbReference type="InterPro" id="IPR001680">
    <property type="entry name" value="WD40_rpt"/>
</dbReference>
<feature type="region of interest" description="Disordered" evidence="7">
    <location>
        <begin position="419"/>
        <end position="521"/>
    </location>
</feature>
<dbReference type="Proteomes" id="UP000672032">
    <property type="component" value="Chromosome 6"/>
</dbReference>
<keyword evidence="4" id="KW-0805">Transcription regulation</keyword>
<evidence type="ECO:0000313" key="9">
    <source>
        <dbReference type="Proteomes" id="UP000672032"/>
    </source>
</evidence>
<evidence type="ECO:0000256" key="3">
    <source>
        <dbReference type="ARBA" id="ARBA00022737"/>
    </source>
</evidence>
<evidence type="ECO:0000256" key="5">
    <source>
        <dbReference type="ARBA" id="ARBA00023163"/>
    </source>
</evidence>
<reference evidence="8" key="1">
    <citation type="submission" date="2020-10" db="EMBL/GenBank/DDBJ databases">
        <title>Genome Sequence of Monilinia vaccinii-corymbosi Sheds Light on Mummy Berry Disease Infection of Blueberry and Mating Type.</title>
        <authorList>
            <person name="Yow A.G."/>
            <person name="Zhang Y."/>
            <person name="Bansal K."/>
            <person name="Eacker S.M."/>
            <person name="Sullivan S."/>
            <person name="Liachko I."/>
            <person name="Cubeta M.A."/>
            <person name="Rollins J.A."/>
            <person name="Ashrafi H."/>
        </authorList>
    </citation>
    <scope>NUCLEOTIDE SEQUENCE</scope>
    <source>
        <strain evidence="8">RL-1</strain>
    </source>
</reference>
<dbReference type="PROSITE" id="PS50294">
    <property type="entry name" value="WD_REPEATS_REGION"/>
    <property type="match status" value="2"/>
</dbReference>
<keyword evidence="2 6" id="KW-0853">WD repeat</keyword>
<dbReference type="AlphaFoldDB" id="A0A8A3PKR5"/>
<dbReference type="PANTHER" id="PTHR10253">
    <property type="entry name" value="POLYCOMB PROTEIN"/>
    <property type="match status" value="1"/>
</dbReference>
<evidence type="ECO:0000256" key="7">
    <source>
        <dbReference type="SAM" id="MobiDB-lite"/>
    </source>
</evidence>
<keyword evidence="3" id="KW-0677">Repeat</keyword>
<evidence type="ECO:0000256" key="2">
    <source>
        <dbReference type="ARBA" id="ARBA00022574"/>
    </source>
</evidence>
<dbReference type="EMBL" id="CP063410">
    <property type="protein sequence ID" value="QSZ35700.1"/>
    <property type="molecule type" value="Genomic_DNA"/>
</dbReference>
<name>A0A8A3PKR5_9HELO</name>
<dbReference type="SMART" id="SM00320">
    <property type="entry name" value="WD40"/>
    <property type="match status" value="5"/>
</dbReference>
<comment type="similarity">
    <text evidence="1">Belongs to the WD repeat ESC family.</text>
</comment>
<feature type="compositionally biased region" description="Low complexity" evidence="7">
    <location>
        <begin position="349"/>
        <end position="360"/>
    </location>
</feature>
<evidence type="ECO:0000256" key="6">
    <source>
        <dbReference type="PROSITE-ProRule" id="PRU00221"/>
    </source>
</evidence>
<protein>
    <recommendedName>
        <fullName evidence="10">Anaphase-promoting complex subunit 4 WD40 domain-containing protein</fullName>
    </recommendedName>
</protein>
<proteinExistence type="inferred from homology"/>
<evidence type="ECO:0000256" key="4">
    <source>
        <dbReference type="ARBA" id="ARBA00023015"/>
    </source>
</evidence>